<feature type="transmembrane region" description="Helical" evidence="5">
    <location>
        <begin position="81"/>
        <end position="100"/>
    </location>
</feature>
<feature type="transmembrane region" description="Helical" evidence="5">
    <location>
        <begin position="134"/>
        <end position="164"/>
    </location>
</feature>
<dbReference type="PANTHER" id="PTHR12714:SF9">
    <property type="entry name" value="PROTEIN-S-ISOPRENYLCYSTEINE O-METHYLTRANSFERASE"/>
    <property type="match status" value="1"/>
</dbReference>
<evidence type="ECO:0000256" key="3">
    <source>
        <dbReference type="ARBA" id="ARBA00022989"/>
    </source>
</evidence>
<dbReference type="GO" id="GO:0012505">
    <property type="term" value="C:endomembrane system"/>
    <property type="evidence" value="ECO:0007669"/>
    <property type="project" value="UniProtKB-SubCell"/>
</dbReference>
<protein>
    <submittedName>
        <fullName evidence="6">Isoprenylcysteine carboxylmethyltransferase family protein</fullName>
    </submittedName>
</protein>
<keyword evidence="4 5" id="KW-0472">Membrane</keyword>
<gene>
    <name evidence="6" type="ORF">H9816_00360</name>
</gene>
<evidence type="ECO:0000313" key="7">
    <source>
        <dbReference type="Proteomes" id="UP000824014"/>
    </source>
</evidence>
<keyword evidence="2 5" id="KW-0812">Transmembrane</keyword>
<evidence type="ECO:0000256" key="2">
    <source>
        <dbReference type="ARBA" id="ARBA00022692"/>
    </source>
</evidence>
<accession>A0A9D2DC32</accession>
<organism evidence="6 7">
    <name type="scientific">Candidatus Tidjanibacter faecipullorum</name>
    <dbReference type="NCBI Taxonomy" id="2838766"/>
    <lineage>
        <taxon>Bacteria</taxon>
        <taxon>Pseudomonadati</taxon>
        <taxon>Bacteroidota</taxon>
        <taxon>Bacteroidia</taxon>
        <taxon>Bacteroidales</taxon>
        <taxon>Rikenellaceae</taxon>
        <taxon>Tidjanibacter</taxon>
    </lineage>
</organism>
<comment type="caution">
    <text evidence="6">The sequence shown here is derived from an EMBL/GenBank/DDBJ whole genome shotgun (WGS) entry which is preliminary data.</text>
</comment>
<reference evidence="6" key="2">
    <citation type="submission" date="2021-04" db="EMBL/GenBank/DDBJ databases">
        <authorList>
            <person name="Gilroy R."/>
        </authorList>
    </citation>
    <scope>NUCLEOTIDE SEQUENCE</scope>
    <source>
        <strain evidence="6">ChiHjej11B10-19426</strain>
    </source>
</reference>
<dbReference type="GO" id="GO:0016740">
    <property type="term" value="F:transferase activity"/>
    <property type="evidence" value="ECO:0007669"/>
    <property type="project" value="UniProtKB-ARBA"/>
</dbReference>
<dbReference type="AlphaFoldDB" id="A0A9D2DC32"/>
<name>A0A9D2DC32_9BACT</name>
<dbReference type="EMBL" id="DXCC01000002">
    <property type="protein sequence ID" value="HIZ14360.1"/>
    <property type="molecule type" value="Genomic_DNA"/>
</dbReference>
<dbReference type="Gene3D" id="1.20.120.1630">
    <property type="match status" value="1"/>
</dbReference>
<comment type="subcellular location">
    <subcellularLocation>
        <location evidence="1">Endomembrane system</location>
        <topology evidence="1">Multi-pass membrane protein</topology>
    </subcellularLocation>
</comment>
<dbReference type="Proteomes" id="UP000824014">
    <property type="component" value="Unassembled WGS sequence"/>
</dbReference>
<reference evidence="6" key="1">
    <citation type="journal article" date="2021" name="PeerJ">
        <title>Extensive microbial diversity within the chicken gut microbiome revealed by metagenomics and culture.</title>
        <authorList>
            <person name="Gilroy R."/>
            <person name="Ravi A."/>
            <person name="Getino M."/>
            <person name="Pursley I."/>
            <person name="Horton D.L."/>
            <person name="Alikhan N.F."/>
            <person name="Baker D."/>
            <person name="Gharbi K."/>
            <person name="Hall N."/>
            <person name="Watson M."/>
            <person name="Adriaenssens E.M."/>
            <person name="Foster-Nyarko E."/>
            <person name="Jarju S."/>
            <person name="Secka A."/>
            <person name="Antonio M."/>
            <person name="Oren A."/>
            <person name="Chaudhuri R.R."/>
            <person name="La Ragione R."/>
            <person name="Hildebrand F."/>
            <person name="Pallen M.J."/>
        </authorList>
    </citation>
    <scope>NUCLEOTIDE SEQUENCE</scope>
    <source>
        <strain evidence="6">ChiHjej11B10-19426</strain>
    </source>
</reference>
<evidence type="ECO:0000256" key="1">
    <source>
        <dbReference type="ARBA" id="ARBA00004127"/>
    </source>
</evidence>
<sequence length="194" mass="21835">MNISQITVLAILTLFYGAWFFRQVTLCRRGVEGVRLGQGDKAPEVRCQERRLAAATLLLGIVQYVVALTDNALLAVCPTRAWMWVVGTVAGVVGIAYLVMALSAMQTNWRAGIDTARQTGLVQSGIYRFSRNPVFVGFALMYCGVLLILPNYLLVVLTGVALVLCHRQIVCEERYLAQRFGEEYEVYCRRTWRY</sequence>
<dbReference type="PANTHER" id="PTHR12714">
    <property type="entry name" value="PROTEIN-S ISOPRENYLCYSTEINE O-METHYLTRANSFERASE"/>
    <property type="match status" value="1"/>
</dbReference>
<keyword evidence="3 5" id="KW-1133">Transmembrane helix</keyword>
<feature type="transmembrane region" description="Helical" evidence="5">
    <location>
        <begin position="6"/>
        <end position="25"/>
    </location>
</feature>
<dbReference type="InterPro" id="IPR007318">
    <property type="entry name" value="Phopholipid_MeTrfase"/>
</dbReference>
<evidence type="ECO:0000256" key="5">
    <source>
        <dbReference type="SAM" id="Phobius"/>
    </source>
</evidence>
<dbReference type="Pfam" id="PF04191">
    <property type="entry name" value="PEMT"/>
    <property type="match status" value="1"/>
</dbReference>
<evidence type="ECO:0000256" key="4">
    <source>
        <dbReference type="ARBA" id="ARBA00023136"/>
    </source>
</evidence>
<feature type="transmembrane region" description="Helical" evidence="5">
    <location>
        <begin position="52"/>
        <end position="69"/>
    </location>
</feature>
<proteinExistence type="predicted"/>
<evidence type="ECO:0000313" key="6">
    <source>
        <dbReference type="EMBL" id="HIZ14360.1"/>
    </source>
</evidence>